<keyword evidence="3" id="KW-1185">Reference proteome</keyword>
<proteinExistence type="predicted"/>
<comment type="caution">
    <text evidence="2">The sequence shown here is derived from an EMBL/GenBank/DDBJ whole genome shotgun (WGS) entry which is preliminary data.</text>
</comment>
<evidence type="ECO:0000256" key="1">
    <source>
        <dbReference type="SAM" id="Coils"/>
    </source>
</evidence>
<dbReference type="OrthoDB" id="10556736at2759"/>
<accession>A0A397JLR3</accession>
<reference evidence="2 3" key="1">
    <citation type="submission" date="2018-08" db="EMBL/GenBank/DDBJ databases">
        <title>Genome and evolution of the arbuscular mycorrhizal fungus Diversispora epigaea (formerly Glomus versiforme) and its bacterial endosymbionts.</title>
        <authorList>
            <person name="Sun X."/>
            <person name="Fei Z."/>
            <person name="Harrison M."/>
        </authorList>
    </citation>
    <scope>NUCLEOTIDE SEQUENCE [LARGE SCALE GENOMIC DNA]</scope>
    <source>
        <strain evidence="2 3">IT104</strain>
    </source>
</reference>
<organism evidence="2 3">
    <name type="scientific">Diversispora epigaea</name>
    <dbReference type="NCBI Taxonomy" id="1348612"/>
    <lineage>
        <taxon>Eukaryota</taxon>
        <taxon>Fungi</taxon>
        <taxon>Fungi incertae sedis</taxon>
        <taxon>Mucoromycota</taxon>
        <taxon>Glomeromycotina</taxon>
        <taxon>Glomeromycetes</taxon>
        <taxon>Diversisporales</taxon>
        <taxon>Diversisporaceae</taxon>
        <taxon>Diversispora</taxon>
    </lineage>
</organism>
<feature type="coiled-coil region" evidence="1">
    <location>
        <begin position="8"/>
        <end position="35"/>
    </location>
</feature>
<sequence>MANTQSTIDLLRELNAKLVADIAELRKENSDKEKTDLIAKLDDDIKEIKQDQIGVKLQNLTHSCQTPDSSSDYSGLQVTSLPIGDYSDKEILSHYEINDSVTTNITPVTPEQIENISAHLILISKN</sequence>
<keyword evidence="1" id="KW-0175">Coiled coil</keyword>
<gene>
    <name evidence="2" type="ORF">Glove_21g47</name>
</gene>
<dbReference type="EMBL" id="PQFF01000019">
    <property type="protein sequence ID" value="RHZ88871.1"/>
    <property type="molecule type" value="Genomic_DNA"/>
</dbReference>
<evidence type="ECO:0000313" key="3">
    <source>
        <dbReference type="Proteomes" id="UP000266861"/>
    </source>
</evidence>
<evidence type="ECO:0000313" key="2">
    <source>
        <dbReference type="EMBL" id="RHZ88871.1"/>
    </source>
</evidence>
<name>A0A397JLR3_9GLOM</name>
<protein>
    <submittedName>
        <fullName evidence="2">Uncharacterized protein</fullName>
    </submittedName>
</protein>
<dbReference type="AlphaFoldDB" id="A0A397JLR3"/>
<dbReference type="Proteomes" id="UP000266861">
    <property type="component" value="Unassembled WGS sequence"/>
</dbReference>